<sequence length="233" mass="25293">MVGATGAAWLNATGADPDAIDELVTAYGRGVTQGSWVSVARKAAKAATTSGDAPHALTAFARKPTKSWLNQLDELTKERNNAAHGMRPRSQAQAAERLDTLLPSLETALRGASYLGSLPWILTTSSSYRTHDRTFDVAARLVMGDHPEFEPSRWTVTLPLENDRVYLFPDGGEPIDMTPFIIIRNCEVCRSPELFHSDRRPGTGGTILKNAAGHGGPLTDHTLDEEFRRLNGG</sequence>
<feature type="region of interest" description="Disordered" evidence="1">
    <location>
        <begin position="200"/>
        <end position="224"/>
    </location>
</feature>
<dbReference type="Proteomes" id="UP001519295">
    <property type="component" value="Unassembled WGS sequence"/>
</dbReference>
<protein>
    <submittedName>
        <fullName evidence="2">Uncharacterized protein</fullName>
    </submittedName>
</protein>
<proteinExistence type="predicted"/>
<gene>
    <name evidence="2" type="ORF">JOF36_004786</name>
</gene>
<keyword evidence="3" id="KW-1185">Reference proteome</keyword>
<accession>A0ABS4VYW9</accession>
<reference evidence="2 3" key="1">
    <citation type="submission" date="2021-03" db="EMBL/GenBank/DDBJ databases">
        <title>Sequencing the genomes of 1000 actinobacteria strains.</title>
        <authorList>
            <person name="Klenk H.-P."/>
        </authorList>
    </citation>
    <scope>NUCLEOTIDE SEQUENCE [LARGE SCALE GENOMIC DNA]</scope>
    <source>
        <strain evidence="2 3">DSM 45256</strain>
    </source>
</reference>
<evidence type="ECO:0000313" key="2">
    <source>
        <dbReference type="EMBL" id="MBP2369090.1"/>
    </source>
</evidence>
<name>A0ABS4VYW9_9PSEU</name>
<evidence type="ECO:0000313" key="3">
    <source>
        <dbReference type="Proteomes" id="UP001519295"/>
    </source>
</evidence>
<comment type="caution">
    <text evidence="2">The sequence shown here is derived from an EMBL/GenBank/DDBJ whole genome shotgun (WGS) entry which is preliminary data.</text>
</comment>
<dbReference type="RefSeq" id="WP_210030900.1">
    <property type="nucleotide sequence ID" value="NZ_JAGINU010000001.1"/>
</dbReference>
<organism evidence="2 3">
    <name type="scientific">Pseudonocardia parietis</name>
    <dbReference type="NCBI Taxonomy" id="570936"/>
    <lineage>
        <taxon>Bacteria</taxon>
        <taxon>Bacillati</taxon>
        <taxon>Actinomycetota</taxon>
        <taxon>Actinomycetes</taxon>
        <taxon>Pseudonocardiales</taxon>
        <taxon>Pseudonocardiaceae</taxon>
        <taxon>Pseudonocardia</taxon>
    </lineage>
</organism>
<dbReference type="EMBL" id="JAGINU010000001">
    <property type="protein sequence ID" value="MBP2369090.1"/>
    <property type="molecule type" value="Genomic_DNA"/>
</dbReference>
<evidence type="ECO:0000256" key="1">
    <source>
        <dbReference type="SAM" id="MobiDB-lite"/>
    </source>
</evidence>